<evidence type="ECO:0000313" key="3">
    <source>
        <dbReference type="Proteomes" id="UP001355206"/>
    </source>
</evidence>
<organism evidence="2 3">
    <name type="scientific">Methylobacterium oryzae</name>
    <dbReference type="NCBI Taxonomy" id="334852"/>
    <lineage>
        <taxon>Bacteria</taxon>
        <taxon>Pseudomonadati</taxon>
        <taxon>Pseudomonadota</taxon>
        <taxon>Alphaproteobacteria</taxon>
        <taxon>Hyphomicrobiales</taxon>
        <taxon>Methylobacteriaceae</taxon>
        <taxon>Methylobacterium</taxon>
    </lineage>
</organism>
<comment type="similarity">
    <text evidence="1">Belongs to the carotenoid/retinoid oxidoreductase family.</text>
</comment>
<dbReference type="Pfam" id="PF13450">
    <property type="entry name" value="NAD_binding_8"/>
    <property type="match status" value="1"/>
</dbReference>
<dbReference type="InterPro" id="IPR036188">
    <property type="entry name" value="FAD/NAD-bd_sf"/>
</dbReference>
<proteinExistence type="inferred from homology"/>
<dbReference type="SUPFAM" id="SSF51905">
    <property type="entry name" value="FAD/NAD(P)-binding domain"/>
    <property type="match status" value="1"/>
</dbReference>
<gene>
    <name evidence="2" type="ORF">MOTC310_28475</name>
</gene>
<dbReference type="EMBL" id="MLCA01000015">
    <property type="protein sequence ID" value="MEE7494143.1"/>
    <property type="molecule type" value="Genomic_DNA"/>
</dbReference>
<sequence length="447" mass="49979">MTESPDSGASPGTDDDVFDAIILGAGITGLVSASILHDLGCRKIAVLDEFGNLGGNHIDRSINGYTFDIGSLIFQDDSPLLDHFPELLEHYVPIMPTWGKLTPQAVVTSYPLSIKDDIIRSGAWGIFRIALSVAFSRLFRRKVGNAREFAQYWIGDYLLRRSGLESYMKRFFGVPADGVDLEFAEKRMLWIKEHARPRVLLRYVRRHRATGPTNRQLARPRAGFTALYEVAAGTLRQRGTVFHLGQKIASITRRGTRFEVLTDRSRVTARRLISTIPINRALELCGIREDPHLPSVTLISLYFSFSGHRGFDCSILYNFAHDGAWKRLTMYSDFYGHVDGREYFGVEVIAAHAGNCVSTAEQDFRAHVAKNRLFVGDLICEGSQVVPCAYPIYTERAHQRVSRALSRLRDFGIESFGRQGGFDYQPTARVSTLNAAAHLMPTASAKV</sequence>
<dbReference type="RefSeq" id="WP_331304288.1">
    <property type="nucleotide sequence ID" value="NZ_MLCA01000015.1"/>
</dbReference>
<dbReference type="Gene3D" id="3.50.50.60">
    <property type="entry name" value="FAD/NAD(P)-binding domain"/>
    <property type="match status" value="1"/>
</dbReference>
<accession>A0ABU7TWW9</accession>
<comment type="caution">
    <text evidence="2">The sequence shown here is derived from an EMBL/GenBank/DDBJ whole genome shotgun (WGS) entry which is preliminary data.</text>
</comment>
<name>A0ABU7TWW9_9HYPH</name>
<dbReference type="PANTHER" id="PTHR43734">
    <property type="entry name" value="PHYTOENE DESATURASE"/>
    <property type="match status" value="1"/>
</dbReference>
<keyword evidence="3" id="KW-1185">Reference proteome</keyword>
<protein>
    <submittedName>
        <fullName evidence="2">FAD-binding protein</fullName>
    </submittedName>
</protein>
<dbReference type="PANTHER" id="PTHR43734:SF1">
    <property type="entry name" value="PHYTOENE DESATURASE"/>
    <property type="match status" value="1"/>
</dbReference>
<evidence type="ECO:0000313" key="2">
    <source>
        <dbReference type="EMBL" id="MEE7494143.1"/>
    </source>
</evidence>
<evidence type="ECO:0000256" key="1">
    <source>
        <dbReference type="ARBA" id="ARBA00006046"/>
    </source>
</evidence>
<reference evidence="2 3" key="1">
    <citation type="journal article" date="2012" name="Genet. Mol. Biol.">
        <title>Analysis of 16S rRNA and mxaF genes revealing insights into Methylobacterium niche-specific plant association.</title>
        <authorList>
            <person name="Dourado M.N."/>
            <person name="Andreote F.D."/>
            <person name="Dini-Andreote F."/>
            <person name="Conti R."/>
            <person name="Araujo J.M."/>
            <person name="Araujo W.L."/>
        </authorList>
    </citation>
    <scope>NUCLEOTIDE SEQUENCE [LARGE SCALE GENOMIC DNA]</scope>
    <source>
        <strain evidence="2 3">TC3-10</strain>
    </source>
</reference>
<dbReference type="Proteomes" id="UP001355206">
    <property type="component" value="Unassembled WGS sequence"/>
</dbReference>